<dbReference type="InterPro" id="IPR011990">
    <property type="entry name" value="TPR-like_helical_dom_sf"/>
</dbReference>
<dbReference type="GO" id="GO:0005524">
    <property type="term" value="F:ATP binding"/>
    <property type="evidence" value="ECO:0007669"/>
    <property type="project" value="UniProtKB-KW"/>
</dbReference>
<dbReference type="SUPFAM" id="SSF46894">
    <property type="entry name" value="C-terminal effector domain of the bipartite response regulators"/>
    <property type="match status" value="1"/>
</dbReference>
<dbReference type="SUPFAM" id="SSF52540">
    <property type="entry name" value="P-loop containing nucleoside triphosphate hydrolases"/>
    <property type="match status" value="1"/>
</dbReference>
<dbReference type="PRINTS" id="PR00038">
    <property type="entry name" value="HTHLUXR"/>
</dbReference>
<organism evidence="4 5">
    <name type="scientific">Actinoallomurus bryophytorum</name>
    <dbReference type="NCBI Taxonomy" id="1490222"/>
    <lineage>
        <taxon>Bacteria</taxon>
        <taxon>Bacillati</taxon>
        <taxon>Actinomycetota</taxon>
        <taxon>Actinomycetes</taxon>
        <taxon>Streptosporangiales</taxon>
        <taxon>Thermomonosporaceae</taxon>
        <taxon>Actinoallomurus</taxon>
    </lineage>
</organism>
<proteinExistence type="predicted"/>
<dbReference type="InterPro" id="IPR036388">
    <property type="entry name" value="WH-like_DNA-bd_sf"/>
</dbReference>
<accession>A0A543CKN0</accession>
<dbReference type="PROSITE" id="PS50043">
    <property type="entry name" value="HTH_LUXR_2"/>
    <property type="match status" value="1"/>
</dbReference>
<dbReference type="InterPro" id="IPR027417">
    <property type="entry name" value="P-loop_NTPase"/>
</dbReference>
<dbReference type="EMBL" id="VFOZ01000001">
    <property type="protein sequence ID" value="TQL97447.1"/>
    <property type="molecule type" value="Genomic_DNA"/>
</dbReference>
<sequence length="933" mass="98927">MRTEHLGWPRDLDPDDGPGGRLARRLYGREPELAALTSVLDAVGRGGSRLLSLEGAAGTGRSALLAKVRSDARRRGWTVVTGRASILEAANDFGVLRQVLAGSPAPQDGRSVPALLGGSVPNEDFSPFDLFELASAHLFDFDAGAPVLITVDDLQWCDALSLRWLAYLAHRSANLPLAVVVAGSPGEMSEDRLLVDELITSCERRTLHGLHETAVGQWITDALEARPDEAFAAGCRRATGGNGALLAELLTALAARSVPPVDESAALIESMGRTAVAGRVLPWIKRAGPEALAVARAVAVLGDDSELLMVAELAGLDVDTAAKAVDRLIRLDILSDTSPLRYVHSLTRAVVNSGISAGLRTSQRLRAARVVRDHYAEPERAMPHIMAVDRSGEPWVLDALRAAAESALARGMAQSAAGYLRRALREPMPPAARAGLLADIGAIELGAGVDGAQNTLLEALDLATEPSLRVRIGVDLAYGDATAGRSLEPALELVDEACAALPPERRDLVAEAEFGLFMAYAASADSGEFFGRRLPRLRERVAGDDRLTALAGVVEAWSDTRRGRDRAGCVHRVRAALEVVDRRKPRDVQLRWLAASLLVDAEEYHLAGALCETDGRFTHRQSGAGDAAIAACLRGRLAHGRGDLKAARTEYDSALETPQSAGPARMLWLLTDIGDLDGADRLVRDHGPAAEAGPTWASAAFAFARASLCMARNQYKDALQGFLESGRILCALGIDNPAGLAWRSQAARCHALLGDTVAAAPLAEEELRLARLWGGPRALSTALAATGVVTLDVEPALEAVSVLNGLDADLHRAAALVDLGTVQLEAGAAEEAQQHLQDGFALAREINARPVSLRAARYIRRAGGRPDLGRISGVTALTAQERAAAERAVTGATNRQIADEMVLTQRTVEQYLTSAYRKLGINGRAELAAALSS</sequence>
<dbReference type="Pfam" id="PF00196">
    <property type="entry name" value="GerE"/>
    <property type="match status" value="1"/>
</dbReference>
<dbReference type="PANTHER" id="PTHR16305">
    <property type="entry name" value="TESTICULAR SOLUBLE ADENYLYL CYCLASE"/>
    <property type="match status" value="1"/>
</dbReference>
<evidence type="ECO:0000313" key="5">
    <source>
        <dbReference type="Proteomes" id="UP000316096"/>
    </source>
</evidence>
<comment type="caution">
    <text evidence="4">The sequence shown here is derived from an EMBL/GenBank/DDBJ whole genome shotgun (WGS) entry which is preliminary data.</text>
</comment>
<dbReference type="AlphaFoldDB" id="A0A543CKN0"/>
<gene>
    <name evidence="4" type="ORF">FB559_3035</name>
</gene>
<dbReference type="PROSITE" id="PS00622">
    <property type="entry name" value="HTH_LUXR_1"/>
    <property type="match status" value="1"/>
</dbReference>
<dbReference type="Gene3D" id="1.25.40.10">
    <property type="entry name" value="Tetratricopeptide repeat domain"/>
    <property type="match status" value="1"/>
</dbReference>
<dbReference type="InterPro" id="IPR016032">
    <property type="entry name" value="Sig_transdc_resp-reg_C-effctor"/>
</dbReference>
<dbReference type="GO" id="GO:0006355">
    <property type="term" value="P:regulation of DNA-templated transcription"/>
    <property type="evidence" value="ECO:0007669"/>
    <property type="project" value="InterPro"/>
</dbReference>
<reference evidence="4 5" key="1">
    <citation type="submission" date="2019-06" db="EMBL/GenBank/DDBJ databases">
        <title>Sequencing the genomes of 1000 actinobacteria strains.</title>
        <authorList>
            <person name="Klenk H.-P."/>
        </authorList>
    </citation>
    <scope>NUCLEOTIDE SEQUENCE [LARGE SCALE GENOMIC DNA]</scope>
    <source>
        <strain evidence="4 5">DSM 102200</strain>
    </source>
</reference>
<keyword evidence="1" id="KW-0547">Nucleotide-binding</keyword>
<dbReference type="GO" id="GO:0003677">
    <property type="term" value="F:DNA binding"/>
    <property type="evidence" value="ECO:0007669"/>
    <property type="project" value="InterPro"/>
</dbReference>
<dbReference type="GO" id="GO:0004016">
    <property type="term" value="F:adenylate cyclase activity"/>
    <property type="evidence" value="ECO:0007669"/>
    <property type="project" value="TreeGrafter"/>
</dbReference>
<protein>
    <submittedName>
        <fullName evidence="4">Regulatory LuxR family protein</fullName>
    </submittedName>
</protein>
<dbReference type="Pfam" id="PF13191">
    <property type="entry name" value="AAA_16"/>
    <property type="match status" value="1"/>
</dbReference>
<keyword evidence="5" id="KW-1185">Reference proteome</keyword>
<dbReference type="Proteomes" id="UP000316096">
    <property type="component" value="Unassembled WGS sequence"/>
</dbReference>
<feature type="domain" description="HTH luxR-type" evidence="3">
    <location>
        <begin position="870"/>
        <end position="933"/>
    </location>
</feature>
<dbReference type="InterPro" id="IPR000792">
    <property type="entry name" value="Tscrpt_reg_LuxR_C"/>
</dbReference>
<dbReference type="PANTHER" id="PTHR16305:SF35">
    <property type="entry name" value="TRANSCRIPTIONAL ACTIVATOR DOMAIN"/>
    <property type="match status" value="1"/>
</dbReference>
<evidence type="ECO:0000256" key="2">
    <source>
        <dbReference type="ARBA" id="ARBA00022840"/>
    </source>
</evidence>
<dbReference type="GO" id="GO:0005737">
    <property type="term" value="C:cytoplasm"/>
    <property type="evidence" value="ECO:0007669"/>
    <property type="project" value="TreeGrafter"/>
</dbReference>
<evidence type="ECO:0000256" key="1">
    <source>
        <dbReference type="ARBA" id="ARBA00022741"/>
    </source>
</evidence>
<evidence type="ECO:0000259" key="3">
    <source>
        <dbReference type="PROSITE" id="PS50043"/>
    </source>
</evidence>
<dbReference type="SUPFAM" id="SSF48452">
    <property type="entry name" value="TPR-like"/>
    <property type="match status" value="1"/>
</dbReference>
<evidence type="ECO:0000313" key="4">
    <source>
        <dbReference type="EMBL" id="TQL97447.1"/>
    </source>
</evidence>
<dbReference type="InterPro" id="IPR041664">
    <property type="entry name" value="AAA_16"/>
</dbReference>
<keyword evidence="2" id="KW-0067">ATP-binding</keyword>
<dbReference type="Gene3D" id="1.10.10.10">
    <property type="entry name" value="Winged helix-like DNA-binding domain superfamily/Winged helix DNA-binding domain"/>
    <property type="match status" value="1"/>
</dbReference>
<dbReference type="SMART" id="SM00421">
    <property type="entry name" value="HTH_LUXR"/>
    <property type="match status" value="1"/>
</dbReference>
<name>A0A543CKN0_9ACTN</name>